<reference evidence="2 3" key="1">
    <citation type="submission" date="2015-05" db="EMBL/GenBank/DDBJ databases">
        <authorList>
            <person name="Wang D.B."/>
            <person name="Wang M."/>
        </authorList>
    </citation>
    <scope>NUCLEOTIDE SEQUENCE [LARGE SCALE GENOMIC DNA]</scope>
    <source>
        <strain evidence="2 3">IMCC 12053</strain>
    </source>
</reference>
<accession>A0A0N9ZNB7</accession>
<evidence type="ECO:0000313" key="2">
    <source>
        <dbReference type="EMBL" id="ALI54924.1"/>
    </source>
</evidence>
<dbReference type="STRING" id="1397108.IMCC12053_976"/>
<evidence type="ECO:0000313" key="3">
    <source>
        <dbReference type="Proteomes" id="UP000064920"/>
    </source>
</evidence>
<dbReference type="Proteomes" id="UP000064920">
    <property type="component" value="Chromosome"/>
</dbReference>
<dbReference type="PATRIC" id="fig|1397108.4.peg.1003"/>
<dbReference type="KEGG" id="cmar:IMCC12053_976"/>
<name>A0A0N9ZNB7_9RHOB</name>
<dbReference type="AlphaFoldDB" id="A0A0N9ZNB7"/>
<proteinExistence type="predicted"/>
<sequence>MHALTISHIRGRQRTPSLLSRLRTARTVARQRKSLAALDDRMLQDIGRTRAEATTEAARPAWDVPAHWTS</sequence>
<dbReference type="Pfam" id="PF06568">
    <property type="entry name" value="YjiS-like"/>
    <property type="match status" value="1"/>
</dbReference>
<dbReference type="InterPro" id="IPR009506">
    <property type="entry name" value="YjiS-like"/>
</dbReference>
<organism evidence="2 3">
    <name type="scientific">Celeribacter marinus</name>
    <dbReference type="NCBI Taxonomy" id="1397108"/>
    <lineage>
        <taxon>Bacteria</taxon>
        <taxon>Pseudomonadati</taxon>
        <taxon>Pseudomonadota</taxon>
        <taxon>Alphaproteobacteria</taxon>
        <taxon>Rhodobacterales</taxon>
        <taxon>Roseobacteraceae</taxon>
        <taxon>Celeribacter</taxon>
    </lineage>
</organism>
<dbReference type="OrthoDB" id="8096613at2"/>
<gene>
    <name evidence="2" type="ORF">IMCC12053_976</name>
</gene>
<dbReference type="EMBL" id="CP012023">
    <property type="protein sequence ID" value="ALI54924.1"/>
    <property type="molecule type" value="Genomic_DNA"/>
</dbReference>
<feature type="domain" description="YjiS-like" evidence="1">
    <location>
        <begin position="19"/>
        <end position="53"/>
    </location>
</feature>
<protein>
    <recommendedName>
        <fullName evidence="1">YjiS-like domain-containing protein</fullName>
    </recommendedName>
</protein>
<evidence type="ECO:0000259" key="1">
    <source>
        <dbReference type="Pfam" id="PF06568"/>
    </source>
</evidence>
<keyword evidence="3" id="KW-1185">Reference proteome</keyword>
<dbReference type="RefSeq" id="WP_062216205.1">
    <property type="nucleotide sequence ID" value="NZ_CP012023.1"/>
</dbReference>